<evidence type="ECO:0000256" key="1">
    <source>
        <dbReference type="ARBA" id="ARBA00001971"/>
    </source>
</evidence>
<dbReference type="InterPro" id="IPR002401">
    <property type="entry name" value="Cyt_P450_E_grp-I"/>
</dbReference>
<dbReference type="Pfam" id="PF00067">
    <property type="entry name" value="p450"/>
    <property type="match status" value="1"/>
</dbReference>
<feature type="transmembrane region" description="Helical" evidence="10">
    <location>
        <begin position="6"/>
        <end position="23"/>
    </location>
</feature>
<dbReference type="FunFam" id="1.10.630.10:FF:000043">
    <property type="entry name" value="Cytochrome P450 99A2"/>
    <property type="match status" value="1"/>
</dbReference>
<evidence type="ECO:0000256" key="2">
    <source>
        <dbReference type="ARBA" id="ARBA00010617"/>
    </source>
</evidence>
<dbReference type="PROSITE" id="PS00086">
    <property type="entry name" value="CYTOCHROME_P450"/>
    <property type="match status" value="1"/>
</dbReference>
<dbReference type="Proteomes" id="UP000030645">
    <property type="component" value="Unassembled WGS sequence"/>
</dbReference>
<dbReference type="OrthoDB" id="2789670at2759"/>
<feature type="transmembrane region" description="Helical" evidence="10">
    <location>
        <begin position="179"/>
        <end position="201"/>
    </location>
</feature>
<evidence type="ECO:0000256" key="3">
    <source>
        <dbReference type="ARBA" id="ARBA00022617"/>
    </source>
</evidence>
<feature type="binding site" description="axial binding residue" evidence="8">
    <location>
        <position position="455"/>
    </location>
    <ligand>
        <name>heme</name>
        <dbReference type="ChEBI" id="CHEBI:30413"/>
    </ligand>
    <ligandPart>
        <name>Fe</name>
        <dbReference type="ChEBI" id="CHEBI:18248"/>
    </ligandPart>
</feature>
<keyword evidence="10" id="KW-0812">Transmembrane</keyword>
<proteinExistence type="inferred from homology"/>
<gene>
    <name evidence="11" type="ORF">L484_023217</name>
</gene>
<name>W9S9E7_9ROSA</name>
<accession>W9S9E7</accession>
<keyword evidence="3 8" id="KW-0349">Heme</keyword>
<keyword evidence="7 9" id="KW-0503">Monooxygenase</keyword>
<dbReference type="GO" id="GO:0004497">
    <property type="term" value="F:monooxygenase activity"/>
    <property type="evidence" value="ECO:0007669"/>
    <property type="project" value="UniProtKB-KW"/>
</dbReference>
<keyword evidence="12" id="KW-1185">Reference proteome</keyword>
<evidence type="ECO:0000256" key="10">
    <source>
        <dbReference type="SAM" id="Phobius"/>
    </source>
</evidence>
<evidence type="ECO:0000256" key="8">
    <source>
        <dbReference type="PIRSR" id="PIRSR602401-1"/>
    </source>
</evidence>
<evidence type="ECO:0000313" key="11">
    <source>
        <dbReference type="EMBL" id="EXC17861.1"/>
    </source>
</evidence>
<dbReference type="GO" id="GO:0020037">
    <property type="term" value="F:heme binding"/>
    <property type="evidence" value="ECO:0007669"/>
    <property type="project" value="InterPro"/>
</dbReference>
<dbReference type="GO" id="GO:0016705">
    <property type="term" value="F:oxidoreductase activity, acting on paired donors, with incorporation or reduction of molecular oxygen"/>
    <property type="evidence" value="ECO:0007669"/>
    <property type="project" value="InterPro"/>
</dbReference>
<dbReference type="EMBL" id="KE345823">
    <property type="protein sequence ID" value="EXC17861.1"/>
    <property type="molecule type" value="Genomic_DNA"/>
</dbReference>
<dbReference type="CDD" id="cd11072">
    <property type="entry name" value="CYP71-like"/>
    <property type="match status" value="1"/>
</dbReference>
<dbReference type="Gene3D" id="1.10.630.10">
    <property type="entry name" value="Cytochrome P450"/>
    <property type="match status" value="1"/>
</dbReference>
<protein>
    <submittedName>
        <fullName evidence="11">Cytochrome P450 71D10</fullName>
    </submittedName>
</protein>
<dbReference type="InterPro" id="IPR036396">
    <property type="entry name" value="Cyt_P450_sf"/>
</dbReference>
<reference evidence="12" key="1">
    <citation type="submission" date="2013-01" db="EMBL/GenBank/DDBJ databases">
        <title>Draft Genome Sequence of a Mulberry Tree, Morus notabilis C.K. Schneid.</title>
        <authorList>
            <person name="He N."/>
            <person name="Zhao S."/>
        </authorList>
    </citation>
    <scope>NUCLEOTIDE SEQUENCE</scope>
</reference>
<keyword evidence="6 8" id="KW-0408">Iron</keyword>
<dbReference type="InterPro" id="IPR017972">
    <property type="entry name" value="Cyt_P450_CS"/>
</dbReference>
<evidence type="ECO:0000256" key="5">
    <source>
        <dbReference type="ARBA" id="ARBA00023002"/>
    </source>
</evidence>
<dbReference type="PANTHER" id="PTHR47955:SF8">
    <property type="entry name" value="CYTOCHROME P450 71D11-LIKE"/>
    <property type="match status" value="1"/>
</dbReference>
<evidence type="ECO:0000256" key="4">
    <source>
        <dbReference type="ARBA" id="ARBA00022723"/>
    </source>
</evidence>
<dbReference type="InterPro" id="IPR001128">
    <property type="entry name" value="Cyt_P450"/>
</dbReference>
<dbReference type="PRINTS" id="PR00463">
    <property type="entry name" value="EP450I"/>
</dbReference>
<dbReference type="GO" id="GO:0005506">
    <property type="term" value="F:iron ion binding"/>
    <property type="evidence" value="ECO:0007669"/>
    <property type="project" value="InterPro"/>
</dbReference>
<keyword evidence="5 9" id="KW-0560">Oxidoreductase</keyword>
<sequence length="517" mass="58838">MLQISWFHLVLIILLFLFPLILWKKRSFKTSNYYKLPPGPWKFPLIGNLHQLALSSSSSLPHRSLRDLSKKYGPVMKLHFGEVLTVVISSPEAAKEVLHTHELVFAQRPLTLGLEAMSFDHPGGLVSSPYGEYWRQMRKICVVELLSPKRVMSFRSVREEQVWSLIESIFMSRKSNSSLIAINFSEMIISMTIATISTVVYGKKCKGHDEYVSSLKELLTFSTGFTLADCFPSVKLLAHVTGIKAALKRIRQKISKILDAIVDEHKEKIKHTRVTTDETSEEDDLLDVLLRLQQSSELKFGLTTNHIKTVIMDIVGAGGETTATALEWAMSEVIRNPRVLEKAQAEVRNALEGKVKIKEVDVQKLHYLECVIKETLRLHPPAPLLGRESRERCQILGFDIPYKTKIVINAWALGRDPGIWDNADCFEPERFLDSSVDLKGTDFEFVPFGAGRRMCPGIPFSFPNMELVLAQLLYHFDWQLPNGGKMEELDMSEEYKVSCRRRNDLYLVATPVMPFIN</sequence>
<dbReference type="eggNOG" id="KOG0156">
    <property type="taxonomic scope" value="Eukaryota"/>
</dbReference>
<dbReference type="KEGG" id="mnt:21405989"/>
<organism evidence="11 12">
    <name type="scientific">Morus notabilis</name>
    <dbReference type="NCBI Taxonomy" id="981085"/>
    <lineage>
        <taxon>Eukaryota</taxon>
        <taxon>Viridiplantae</taxon>
        <taxon>Streptophyta</taxon>
        <taxon>Embryophyta</taxon>
        <taxon>Tracheophyta</taxon>
        <taxon>Spermatophyta</taxon>
        <taxon>Magnoliopsida</taxon>
        <taxon>eudicotyledons</taxon>
        <taxon>Gunneridae</taxon>
        <taxon>Pentapetalae</taxon>
        <taxon>rosids</taxon>
        <taxon>fabids</taxon>
        <taxon>Rosales</taxon>
        <taxon>Moraceae</taxon>
        <taxon>Moreae</taxon>
        <taxon>Morus</taxon>
    </lineage>
</organism>
<evidence type="ECO:0000256" key="7">
    <source>
        <dbReference type="ARBA" id="ARBA00023033"/>
    </source>
</evidence>
<keyword evidence="4 8" id="KW-0479">Metal-binding</keyword>
<evidence type="ECO:0000256" key="9">
    <source>
        <dbReference type="RuleBase" id="RU000461"/>
    </source>
</evidence>
<comment type="similarity">
    <text evidence="2 9">Belongs to the cytochrome P450 family.</text>
</comment>
<evidence type="ECO:0000313" key="12">
    <source>
        <dbReference type="Proteomes" id="UP000030645"/>
    </source>
</evidence>
<evidence type="ECO:0000256" key="6">
    <source>
        <dbReference type="ARBA" id="ARBA00023004"/>
    </source>
</evidence>
<dbReference type="STRING" id="981085.W9S9E7"/>
<keyword evidence="10" id="KW-1133">Transmembrane helix</keyword>
<dbReference type="PRINTS" id="PR00385">
    <property type="entry name" value="P450"/>
</dbReference>
<dbReference type="AlphaFoldDB" id="W9S9E7"/>
<keyword evidence="10" id="KW-0472">Membrane</keyword>
<dbReference type="SUPFAM" id="SSF48264">
    <property type="entry name" value="Cytochrome P450"/>
    <property type="match status" value="1"/>
</dbReference>
<dbReference type="PANTHER" id="PTHR47955">
    <property type="entry name" value="CYTOCHROME P450 FAMILY 71 PROTEIN"/>
    <property type="match status" value="1"/>
</dbReference>
<comment type="cofactor">
    <cofactor evidence="1 8">
        <name>heme</name>
        <dbReference type="ChEBI" id="CHEBI:30413"/>
    </cofactor>
</comment>